<dbReference type="OrthoDB" id="9772295at2"/>
<proteinExistence type="predicted"/>
<evidence type="ECO:0008006" key="5">
    <source>
        <dbReference type="Google" id="ProtNLM"/>
    </source>
</evidence>
<sequence precursor="true">MRASFSRSLAWVGVVVAATAMTVSGTGRPPALDRDAAIHTANRLTFGATPATVERLQSEGLDAWLEAQLHPQRVPDPRLEARLAALTTLTLTPRALAEMNLKAQQRRRAAQASMQTAGAGDGGLERAAGGIEPGMERFPRAEDRGPQRQVLIELITQKLVRATAAERQLEEVLVDFWFNHFNVFAGKGPVRQYVYDFERTAIRPHVFGSFRTMLGAVAGSPAMLFYLDNWQSSAPGTQTLRGPGGLNENYARELLELHTLGVDGGYSQADIVDVARAFTGWTIRAPRQGGDAIFDGRRHDRGAKTILGHVLPAGGGRGDGERVMDILARHPSTARFIARKLAIRFVSDTPQEALVARVASRFLQTGGDLRATVDALVRSPEFIDRSARLAKVKTPLEFVASAVRVTGAEVRMAGALGQQLRTLGMPPYFAQPPTGYSDRADAWTNAGALVQRMNIALALTQGRLHGVAPAGLPEADGDDAETRARSMARALLLRDPSPATLKTVAMASIPAEMAALVLGSPEFQRK</sequence>
<dbReference type="Pfam" id="PF08811">
    <property type="entry name" value="DUF1800"/>
    <property type="match status" value="1"/>
</dbReference>
<dbReference type="EMBL" id="CP015136">
    <property type="protein sequence ID" value="AMY12774.1"/>
    <property type="molecule type" value="Genomic_DNA"/>
</dbReference>
<organism evidence="3 4">
    <name type="scientific">Luteitalea pratensis</name>
    <dbReference type="NCBI Taxonomy" id="1855912"/>
    <lineage>
        <taxon>Bacteria</taxon>
        <taxon>Pseudomonadati</taxon>
        <taxon>Acidobacteriota</taxon>
        <taxon>Vicinamibacteria</taxon>
        <taxon>Vicinamibacterales</taxon>
        <taxon>Vicinamibacteraceae</taxon>
        <taxon>Luteitalea</taxon>
    </lineage>
</organism>
<evidence type="ECO:0000256" key="2">
    <source>
        <dbReference type="SAM" id="SignalP"/>
    </source>
</evidence>
<dbReference type="KEGG" id="abac:LuPra_06056"/>
<evidence type="ECO:0000256" key="1">
    <source>
        <dbReference type="SAM" id="MobiDB-lite"/>
    </source>
</evidence>
<feature type="region of interest" description="Disordered" evidence="1">
    <location>
        <begin position="106"/>
        <end position="144"/>
    </location>
</feature>
<dbReference type="STRING" id="1855912.LuPra_06056"/>
<evidence type="ECO:0000313" key="3">
    <source>
        <dbReference type="EMBL" id="AMY12774.1"/>
    </source>
</evidence>
<reference evidence="3 4" key="1">
    <citation type="journal article" date="2016" name="Genome Announc.">
        <title>First Complete Genome Sequence of a Subdivision 6 Acidobacterium Strain.</title>
        <authorList>
            <person name="Huang S."/>
            <person name="Vieira S."/>
            <person name="Bunk B."/>
            <person name="Riedel T."/>
            <person name="Sproer C."/>
            <person name="Overmann J."/>
        </authorList>
    </citation>
    <scope>NUCLEOTIDE SEQUENCE [LARGE SCALE GENOMIC DNA]</scope>
    <source>
        <strain evidence="4">DSM 100886 HEG_-6_39</strain>
    </source>
</reference>
<dbReference type="PATRIC" id="fig|1813736.3.peg.6362"/>
<feature type="chain" id="PRO_5007512151" description="DUF1800 domain-containing protein" evidence="2">
    <location>
        <begin position="18"/>
        <end position="526"/>
    </location>
</feature>
<accession>A0A143PY67</accession>
<dbReference type="RefSeq" id="WP_157899863.1">
    <property type="nucleotide sequence ID" value="NZ_CP015136.1"/>
</dbReference>
<keyword evidence="2" id="KW-0732">Signal</keyword>
<reference evidence="4" key="2">
    <citation type="submission" date="2016-04" db="EMBL/GenBank/DDBJ databases">
        <title>First Complete Genome Sequence of a Subdivision 6 Acidobacterium.</title>
        <authorList>
            <person name="Huang S."/>
            <person name="Vieira S."/>
            <person name="Bunk B."/>
            <person name="Riedel T."/>
            <person name="Sproeer C."/>
            <person name="Overmann J."/>
        </authorList>
    </citation>
    <scope>NUCLEOTIDE SEQUENCE [LARGE SCALE GENOMIC DNA]</scope>
    <source>
        <strain evidence="4">DSM 100886 HEG_-6_39</strain>
    </source>
</reference>
<protein>
    <recommendedName>
        <fullName evidence="5">DUF1800 domain-containing protein</fullName>
    </recommendedName>
</protein>
<feature type="signal peptide" evidence="2">
    <location>
        <begin position="1"/>
        <end position="17"/>
    </location>
</feature>
<gene>
    <name evidence="3" type="ORF">LuPra_06056</name>
</gene>
<dbReference type="InterPro" id="IPR014917">
    <property type="entry name" value="DUF1800"/>
</dbReference>
<name>A0A143PY67_LUTPR</name>
<evidence type="ECO:0000313" key="4">
    <source>
        <dbReference type="Proteomes" id="UP000076079"/>
    </source>
</evidence>
<dbReference type="Proteomes" id="UP000076079">
    <property type="component" value="Chromosome"/>
</dbReference>
<dbReference type="AlphaFoldDB" id="A0A143PY67"/>
<feature type="compositionally biased region" description="Basic and acidic residues" evidence="1">
    <location>
        <begin position="134"/>
        <end position="144"/>
    </location>
</feature>
<keyword evidence="4" id="KW-1185">Reference proteome</keyword>